<dbReference type="WBParaSite" id="maker-unitig_31171-snap-gene-0.1-mRNA-1">
    <property type="protein sequence ID" value="maker-unitig_31171-snap-gene-0.1-mRNA-1"/>
    <property type="gene ID" value="maker-unitig_31171-snap-gene-0.1"/>
</dbReference>
<protein>
    <submittedName>
        <fullName evidence="2">Protein quiver</fullName>
    </submittedName>
</protein>
<organism evidence="1 2">
    <name type="scientific">Macrostomum lignano</name>
    <dbReference type="NCBI Taxonomy" id="282301"/>
    <lineage>
        <taxon>Eukaryota</taxon>
        <taxon>Metazoa</taxon>
        <taxon>Spiralia</taxon>
        <taxon>Lophotrochozoa</taxon>
        <taxon>Platyhelminthes</taxon>
        <taxon>Rhabditophora</taxon>
        <taxon>Macrostomorpha</taxon>
        <taxon>Macrostomida</taxon>
        <taxon>Macrostomidae</taxon>
        <taxon>Macrostomum</taxon>
    </lineage>
</organism>
<keyword evidence="1" id="KW-1185">Reference proteome</keyword>
<reference evidence="2" key="1">
    <citation type="submission" date="2016-11" db="UniProtKB">
        <authorList>
            <consortium name="WormBaseParasite"/>
        </authorList>
    </citation>
    <scope>IDENTIFICATION</scope>
</reference>
<accession>A0A1I8FE69</accession>
<name>A0A1I8FE69_9PLAT</name>
<dbReference type="Proteomes" id="UP000095280">
    <property type="component" value="Unplaced"/>
</dbReference>
<evidence type="ECO:0000313" key="2">
    <source>
        <dbReference type="WBParaSite" id="maker-unitig_31171-snap-gene-0.1-mRNA-1"/>
    </source>
</evidence>
<sequence length="207" mass="21929">QLGRSPPASATGPGGHIRLDFAAHRPSPSDSATPGRLAAPCRTSLFLGAACFAGRDSALRVVERNFQLVRDCRTDWLVDRLQTELNCSGWNFTTAHRSVCPQSPSAGAAGVLERQGWQWIGCNACCDSKELAPCHPSAGLRPAVHAAKPVTRLSGRLAGAALASGLALALLAPRPLWACQCTYQSGISDPDRRRQIGQSGWNYDVGG</sequence>
<dbReference type="AlphaFoldDB" id="A0A1I8FE69"/>
<proteinExistence type="predicted"/>
<evidence type="ECO:0000313" key="1">
    <source>
        <dbReference type="Proteomes" id="UP000095280"/>
    </source>
</evidence>